<evidence type="ECO:0000313" key="2">
    <source>
        <dbReference type="EMBL" id="JAD87373.1"/>
    </source>
</evidence>
<reference evidence="2" key="2">
    <citation type="journal article" date="2015" name="Data Brief">
        <title>Shoot transcriptome of the giant reed, Arundo donax.</title>
        <authorList>
            <person name="Barrero R.A."/>
            <person name="Guerrero F.D."/>
            <person name="Moolhuijzen P."/>
            <person name="Goolsby J.A."/>
            <person name="Tidwell J."/>
            <person name="Bellgard S.E."/>
            <person name="Bellgard M.I."/>
        </authorList>
    </citation>
    <scope>NUCLEOTIDE SEQUENCE</scope>
    <source>
        <tissue evidence="2">Shoot tissue taken approximately 20 cm above the soil surface</tissue>
    </source>
</reference>
<accession>A0A0A9DL20</accession>
<organism evidence="2">
    <name type="scientific">Arundo donax</name>
    <name type="common">Giant reed</name>
    <name type="synonym">Donax arundinaceus</name>
    <dbReference type="NCBI Taxonomy" id="35708"/>
    <lineage>
        <taxon>Eukaryota</taxon>
        <taxon>Viridiplantae</taxon>
        <taxon>Streptophyta</taxon>
        <taxon>Embryophyta</taxon>
        <taxon>Tracheophyta</taxon>
        <taxon>Spermatophyta</taxon>
        <taxon>Magnoliopsida</taxon>
        <taxon>Liliopsida</taxon>
        <taxon>Poales</taxon>
        <taxon>Poaceae</taxon>
        <taxon>PACMAD clade</taxon>
        <taxon>Arundinoideae</taxon>
        <taxon>Arundineae</taxon>
        <taxon>Arundo</taxon>
    </lineage>
</organism>
<sequence length="181" mass="19843">MEVSQISTSLQATVVNVYAGHQPTHHLLAAAASLVIHVAPGSHPHLEMTSLSVQGRSRIRTWPRSSSSWMCIHNPKNPGTGWRRRARGSGQRRRRRRRSRRRRGRRRRGARQRRAWPARRGSPGRRGPRKAGGGARRRPAEKAGGAVSGGRPSCAAAAPTGLPVRVVYVSGGGEVRRPWTG</sequence>
<dbReference type="EMBL" id="GBRH01210522">
    <property type="protein sequence ID" value="JAD87373.1"/>
    <property type="molecule type" value="Transcribed_RNA"/>
</dbReference>
<proteinExistence type="predicted"/>
<feature type="region of interest" description="Disordered" evidence="1">
    <location>
        <begin position="64"/>
        <end position="161"/>
    </location>
</feature>
<evidence type="ECO:0000256" key="1">
    <source>
        <dbReference type="SAM" id="MobiDB-lite"/>
    </source>
</evidence>
<protein>
    <submittedName>
        <fullName evidence="2">Uncharacterized protein</fullName>
    </submittedName>
</protein>
<dbReference type="AlphaFoldDB" id="A0A0A9DL20"/>
<name>A0A0A9DL20_ARUDO</name>
<reference evidence="2" key="1">
    <citation type="submission" date="2014-09" db="EMBL/GenBank/DDBJ databases">
        <authorList>
            <person name="Magalhaes I.L.F."/>
            <person name="Oliveira U."/>
            <person name="Santos F.R."/>
            <person name="Vidigal T.H.D.A."/>
            <person name="Brescovit A.D."/>
            <person name="Santos A.J."/>
        </authorList>
    </citation>
    <scope>NUCLEOTIDE SEQUENCE</scope>
    <source>
        <tissue evidence="2">Shoot tissue taken approximately 20 cm above the soil surface</tissue>
    </source>
</reference>
<feature type="compositionally biased region" description="Basic residues" evidence="1">
    <location>
        <begin position="82"/>
        <end position="139"/>
    </location>
</feature>